<feature type="domain" description="UspA" evidence="2">
    <location>
        <begin position="149"/>
        <end position="281"/>
    </location>
</feature>
<dbReference type="PANTHER" id="PTHR46268">
    <property type="entry name" value="STRESS RESPONSE PROTEIN NHAX"/>
    <property type="match status" value="1"/>
</dbReference>
<evidence type="ECO:0000313" key="3">
    <source>
        <dbReference type="EMBL" id="MFC5905798.1"/>
    </source>
</evidence>
<dbReference type="PRINTS" id="PR01438">
    <property type="entry name" value="UNVRSLSTRESS"/>
</dbReference>
<dbReference type="InterPro" id="IPR006015">
    <property type="entry name" value="Universal_stress_UspA"/>
</dbReference>
<dbReference type="Pfam" id="PF00582">
    <property type="entry name" value="Usp"/>
    <property type="match status" value="2"/>
</dbReference>
<keyword evidence="4" id="KW-1185">Reference proteome</keyword>
<dbReference type="InterPro" id="IPR006016">
    <property type="entry name" value="UspA"/>
</dbReference>
<dbReference type="RefSeq" id="WP_380578578.1">
    <property type="nucleotide sequence ID" value="NZ_JBHSQJ010000004.1"/>
</dbReference>
<dbReference type="Gene3D" id="3.40.50.620">
    <property type="entry name" value="HUPs"/>
    <property type="match status" value="2"/>
</dbReference>
<evidence type="ECO:0000256" key="1">
    <source>
        <dbReference type="ARBA" id="ARBA00008791"/>
    </source>
</evidence>
<comment type="caution">
    <text evidence="3">The sequence shown here is derived from an EMBL/GenBank/DDBJ whole genome shotgun (WGS) entry which is preliminary data.</text>
</comment>
<name>A0ABW1FV33_9ACTN</name>
<dbReference type="SUPFAM" id="SSF52402">
    <property type="entry name" value="Adenine nucleotide alpha hydrolases-like"/>
    <property type="match status" value="2"/>
</dbReference>
<dbReference type="InterPro" id="IPR014729">
    <property type="entry name" value="Rossmann-like_a/b/a_fold"/>
</dbReference>
<dbReference type="EMBL" id="JBHSQJ010000004">
    <property type="protein sequence ID" value="MFC5905798.1"/>
    <property type="molecule type" value="Genomic_DNA"/>
</dbReference>
<organism evidence="3 4">
    <name type="scientific">Streptacidiphilus monticola</name>
    <dbReference type="NCBI Taxonomy" id="2161674"/>
    <lineage>
        <taxon>Bacteria</taxon>
        <taxon>Bacillati</taxon>
        <taxon>Actinomycetota</taxon>
        <taxon>Actinomycetes</taxon>
        <taxon>Kitasatosporales</taxon>
        <taxon>Streptomycetaceae</taxon>
        <taxon>Streptacidiphilus</taxon>
    </lineage>
</organism>
<comment type="similarity">
    <text evidence="1">Belongs to the universal stress protein A family.</text>
</comment>
<proteinExistence type="inferred from homology"/>
<protein>
    <submittedName>
        <fullName evidence="3">Universal stress protein</fullName>
    </submittedName>
</protein>
<dbReference type="Proteomes" id="UP001596174">
    <property type="component" value="Unassembled WGS sequence"/>
</dbReference>
<dbReference type="PANTHER" id="PTHR46268:SF6">
    <property type="entry name" value="UNIVERSAL STRESS PROTEIN UP12"/>
    <property type="match status" value="1"/>
</dbReference>
<sequence>MTEVAAAVDGSRAAEQAADWAAREAELRGATLRLVHASSWERYEAAADHDVDDPFLRAHEAARRLLDEQARRIGAAHPGLTVATGILPEETVPALLEAGRESGLLVLGTRGLGALKGLMLGSVCRRVAGRAPVPVVIVPEGSSGSARGRVVLGLGAHQPPGAAAEFAATEAALRGAELELVHAWDPDPQVVGLSVVADPAAAQQRAQVLLAAVECGVDLEHVAPDVKVRGQAVPGPAAEALVQAGAEADLLVLGVRRRHGGPGRVAHAVLHRAPCPVAVVPLTEGRG</sequence>
<gene>
    <name evidence="3" type="ORF">ACFP3V_00970</name>
</gene>
<reference evidence="4" key="1">
    <citation type="journal article" date="2019" name="Int. J. Syst. Evol. Microbiol.">
        <title>The Global Catalogue of Microorganisms (GCM) 10K type strain sequencing project: providing services to taxonomists for standard genome sequencing and annotation.</title>
        <authorList>
            <consortium name="The Broad Institute Genomics Platform"/>
            <consortium name="The Broad Institute Genome Sequencing Center for Infectious Disease"/>
            <person name="Wu L."/>
            <person name="Ma J."/>
        </authorList>
    </citation>
    <scope>NUCLEOTIDE SEQUENCE [LARGE SCALE GENOMIC DNA]</scope>
    <source>
        <strain evidence="4">JCM 4816</strain>
    </source>
</reference>
<evidence type="ECO:0000259" key="2">
    <source>
        <dbReference type="Pfam" id="PF00582"/>
    </source>
</evidence>
<feature type="domain" description="UspA" evidence="2">
    <location>
        <begin position="4"/>
        <end position="139"/>
    </location>
</feature>
<evidence type="ECO:0000313" key="4">
    <source>
        <dbReference type="Proteomes" id="UP001596174"/>
    </source>
</evidence>
<accession>A0ABW1FV33</accession>